<dbReference type="InterPro" id="IPR047175">
    <property type="entry name" value="CotS-like"/>
</dbReference>
<evidence type="ECO:0000313" key="3">
    <source>
        <dbReference type="Proteomes" id="UP000245845"/>
    </source>
</evidence>
<evidence type="ECO:0000313" key="2">
    <source>
        <dbReference type="EMBL" id="PWJ30377.1"/>
    </source>
</evidence>
<dbReference type="Pfam" id="PF01636">
    <property type="entry name" value="APH"/>
    <property type="match status" value="1"/>
</dbReference>
<protein>
    <submittedName>
        <fullName evidence="2">Spore coat protein I</fullName>
    </submittedName>
</protein>
<reference evidence="2 3" key="1">
    <citation type="submission" date="2018-05" db="EMBL/GenBank/DDBJ databases">
        <title>The Hungate 1000. A catalogue of reference genomes from the rumen microbiome.</title>
        <authorList>
            <person name="Kelly W."/>
        </authorList>
    </citation>
    <scope>NUCLEOTIDE SEQUENCE [LARGE SCALE GENOMIC DNA]</scope>
    <source>
        <strain evidence="2 3">NLAE-zl-C242</strain>
    </source>
</reference>
<dbReference type="PANTHER" id="PTHR39179:SF1">
    <property type="entry name" value="SPORE COAT PROTEIN I"/>
    <property type="match status" value="1"/>
</dbReference>
<accession>A0A2Y9BD48</accession>
<dbReference type="SUPFAM" id="SSF56112">
    <property type="entry name" value="Protein kinase-like (PK-like)"/>
    <property type="match status" value="1"/>
</dbReference>
<dbReference type="EMBL" id="QGDL01000004">
    <property type="protein sequence ID" value="PWJ30377.1"/>
    <property type="molecule type" value="Genomic_DNA"/>
</dbReference>
<feature type="domain" description="Aminoglycoside phosphotransferase" evidence="1">
    <location>
        <begin position="26"/>
        <end position="273"/>
    </location>
</feature>
<dbReference type="InterPro" id="IPR011009">
    <property type="entry name" value="Kinase-like_dom_sf"/>
</dbReference>
<dbReference type="Gene3D" id="3.30.200.20">
    <property type="entry name" value="Phosphorylase Kinase, domain 1"/>
    <property type="match status" value="1"/>
</dbReference>
<dbReference type="InterPro" id="IPR002575">
    <property type="entry name" value="Aminoglycoside_PTrfase"/>
</dbReference>
<dbReference type="GO" id="GO:0042601">
    <property type="term" value="C:endospore-forming forespore"/>
    <property type="evidence" value="ECO:0007669"/>
    <property type="project" value="TreeGrafter"/>
</dbReference>
<keyword evidence="2" id="KW-0167">Capsid protein</keyword>
<proteinExistence type="predicted"/>
<evidence type="ECO:0000259" key="1">
    <source>
        <dbReference type="Pfam" id="PF01636"/>
    </source>
</evidence>
<name>A0A2Y9BD48_9FIRM</name>
<keyword evidence="2" id="KW-0946">Virion</keyword>
<dbReference type="InterPro" id="IPR014255">
    <property type="entry name" value="Spore_coat_CotS"/>
</dbReference>
<gene>
    <name evidence="2" type="ORF">A8806_104247</name>
</gene>
<sequence length="340" mass="40386">MRDYELEVLEQYDIEVKGTRKIRGAFFCDTKEGTMLLKEADVSDRRVPLLYIVLKNLEAAGYPNVDTPVYNKEGDLVSVSRDGSRYMLKKWFSGRECDVKREYEVLQAARNLAQLHQKMQWSQIVGDMDPIDEDAVIRPPTGRHLKDEFLRHNRELKKVRAFIRNKVSKGAFEFLFLEYFDQMYSLAEQVIKRLENSRYDSLYQESIEELRLVHGDYNYHNVLFTPGGIATTNFEHFRVDVQVQDLYYFLRKVMEKHQWNENLGQSMLSAYQEIRPLDTRELEYMALSLAYPEKFWKTANTYYHSNKAWIPEKNVEKLQTAITQTEEKLRFLENIFTFNL</sequence>
<dbReference type="RefSeq" id="WP_109730802.1">
    <property type="nucleotide sequence ID" value="NZ_BAAACK010000019.1"/>
</dbReference>
<dbReference type="Proteomes" id="UP000245845">
    <property type="component" value="Unassembled WGS sequence"/>
</dbReference>
<dbReference type="NCBIfam" id="TIGR02906">
    <property type="entry name" value="spore_CotS"/>
    <property type="match status" value="1"/>
</dbReference>
<dbReference type="OrthoDB" id="9771902at2"/>
<dbReference type="Gene3D" id="3.90.1200.10">
    <property type="match status" value="1"/>
</dbReference>
<comment type="caution">
    <text evidence="2">The sequence shown here is derived from an EMBL/GenBank/DDBJ whole genome shotgun (WGS) entry which is preliminary data.</text>
</comment>
<dbReference type="AlphaFoldDB" id="A0A2Y9BD48"/>
<dbReference type="PANTHER" id="PTHR39179">
    <property type="entry name" value="SPORE COAT PROTEIN I"/>
    <property type="match status" value="1"/>
</dbReference>
<keyword evidence="3" id="KW-1185">Reference proteome</keyword>
<organism evidence="2 3">
    <name type="scientific">Faecalicatena orotica</name>
    <dbReference type="NCBI Taxonomy" id="1544"/>
    <lineage>
        <taxon>Bacteria</taxon>
        <taxon>Bacillati</taxon>
        <taxon>Bacillota</taxon>
        <taxon>Clostridia</taxon>
        <taxon>Lachnospirales</taxon>
        <taxon>Lachnospiraceae</taxon>
        <taxon>Faecalicatena</taxon>
    </lineage>
</organism>